<dbReference type="RefSeq" id="WP_034958299.1">
    <property type="nucleotide sequence ID" value="NZ_JMIW01000001.1"/>
</dbReference>
<evidence type="ECO:0000313" key="3">
    <source>
        <dbReference type="Proteomes" id="UP000027647"/>
    </source>
</evidence>
<dbReference type="eggNOG" id="COG3631">
    <property type="taxonomic scope" value="Bacteria"/>
</dbReference>
<dbReference type="STRING" id="1044.EH31_04475"/>
<dbReference type="AlphaFoldDB" id="A0A074MJ96"/>
<feature type="domain" description="SnoaL-like" evidence="1">
    <location>
        <begin position="8"/>
        <end position="106"/>
    </location>
</feature>
<dbReference type="InterPro" id="IPR037401">
    <property type="entry name" value="SnoaL-like"/>
</dbReference>
<protein>
    <recommendedName>
        <fullName evidence="1">SnoaL-like domain-containing protein</fullName>
    </recommendedName>
</protein>
<accession>A0A074MJ96</accession>
<keyword evidence="3" id="KW-1185">Reference proteome</keyword>
<gene>
    <name evidence="2" type="ORF">EH31_04475</name>
</gene>
<dbReference type="Proteomes" id="UP000027647">
    <property type="component" value="Unassembled WGS sequence"/>
</dbReference>
<dbReference type="OrthoDB" id="7207122at2"/>
<evidence type="ECO:0000259" key="1">
    <source>
        <dbReference type="Pfam" id="PF12680"/>
    </source>
</evidence>
<reference evidence="2 3" key="1">
    <citation type="submission" date="2014-04" db="EMBL/GenBank/DDBJ databases">
        <title>A comprehensive comparison of genomes of Erythrobacter spp. strains.</title>
        <authorList>
            <person name="Zheng Q."/>
        </authorList>
    </citation>
    <scope>NUCLEOTIDE SEQUENCE [LARGE SCALE GENOMIC DNA]</scope>
    <source>
        <strain evidence="2 3">DSM 6997</strain>
    </source>
</reference>
<dbReference type="SUPFAM" id="SSF54427">
    <property type="entry name" value="NTF2-like"/>
    <property type="match status" value="1"/>
</dbReference>
<dbReference type="EMBL" id="JMIW01000001">
    <property type="protein sequence ID" value="KEO91933.1"/>
    <property type="molecule type" value="Genomic_DNA"/>
</dbReference>
<name>A0A074MJ96_ERYLO</name>
<comment type="caution">
    <text evidence="2">The sequence shown here is derived from an EMBL/GenBank/DDBJ whole genome shotgun (WGS) entry which is preliminary data.</text>
</comment>
<dbReference type="Gene3D" id="3.10.450.50">
    <property type="match status" value="1"/>
</dbReference>
<dbReference type="Pfam" id="PF12680">
    <property type="entry name" value="SnoaL_2"/>
    <property type="match status" value="1"/>
</dbReference>
<dbReference type="InterPro" id="IPR032710">
    <property type="entry name" value="NTF2-like_dom_sf"/>
</dbReference>
<organism evidence="2 3">
    <name type="scientific">Erythrobacter longus</name>
    <dbReference type="NCBI Taxonomy" id="1044"/>
    <lineage>
        <taxon>Bacteria</taxon>
        <taxon>Pseudomonadati</taxon>
        <taxon>Pseudomonadota</taxon>
        <taxon>Alphaproteobacteria</taxon>
        <taxon>Sphingomonadales</taxon>
        <taxon>Erythrobacteraceae</taxon>
        <taxon>Erythrobacter/Porphyrobacter group</taxon>
        <taxon>Erythrobacter</taxon>
    </lineage>
</organism>
<sequence length="126" mass="13397">MDNITLCRRFFTALETNDLATAKDLCAETFAGSQNGGPAMNLDTLMQFTGAVHTVVPDFRYENTVCTATDSGFVEEHDVCGTLPDGSTFKLVLCVVADVTDGKITALREYVDTGAAAGLLKALRPG</sequence>
<proteinExistence type="predicted"/>
<evidence type="ECO:0000313" key="2">
    <source>
        <dbReference type="EMBL" id="KEO91933.1"/>
    </source>
</evidence>